<dbReference type="PANTHER" id="PTHR11895">
    <property type="entry name" value="TRANSAMIDASE"/>
    <property type="match status" value="1"/>
</dbReference>
<keyword evidence="1" id="KW-0812">Transmembrane</keyword>
<organism evidence="3 4">
    <name type="scientific">Eleusine coracana subsp. coracana</name>
    <dbReference type="NCBI Taxonomy" id="191504"/>
    <lineage>
        <taxon>Eukaryota</taxon>
        <taxon>Viridiplantae</taxon>
        <taxon>Streptophyta</taxon>
        <taxon>Embryophyta</taxon>
        <taxon>Tracheophyta</taxon>
        <taxon>Spermatophyta</taxon>
        <taxon>Magnoliopsida</taxon>
        <taxon>Liliopsida</taxon>
        <taxon>Poales</taxon>
        <taxon>Poaceae</taxon>
        <taxon>PACMAD clade</taxon>
        <taxon>Chloridoideae</taxon>
        <taxon>Cynodonteae</taxon>
        <taxon>Eleusininae</taxon>
        <taxon>Eleusine</taxon>
    </lineage>
</organism>
<dbReference type="InterPro" id="IPR036928">
    <property type="entry name" value="AS_sf"/>
</dbReference>
<dbReference type="EMBL" id="BQKI01000002">
    <property type="protein sequence ID" value="GJM87897.1"/>
    <property type="molecule type" value="Genomic_DNA"/>
</dbReference>
<proteinExistence type="predicted"/>
<dbReference type="Gene3D" id="3.90.1300.10">
    <property type="entry name" value="Amidase signature (AS) domain"/>
    <property type="match status" value="1"/>
</dbReference>
<feature type="transmembrane region" description="Helical" evidence="1">
    <location>
        <begin position="129"/>
        <end position="151"/>
    </location>
</feature>
<evidence type="ECO:0000256" key="1">
    <source>
        <dbReference type="SAM" id="Phobius"/>
    </source>
</evidence>
<protein>
    <recommendedName>
        <fullName evidence="2">Amidase domain-containing protein</fullName>
    </recommendedName>
</protein>
<reference evidence="3" key="2">
    <citation type="submission" date="2021-12" db="EMBL/GenBank/DDBJ databases">
        <title>Resequencing data analysis of finger millet.</title>
        <authorList>
            <person name="Hatakeyama M."/>
            <person name="Aluri S."/>
            <person name="Balachadran M.T."/>
            <person name="Sivarajan S.R."/>
            <person name="Poveda L."/>
            <person name="Shimizu-Inatsugi R."/>
            <person name="Schlapbach R."/>
            <person name="Sreeman S.M."/>
            <person name="Shimizu K.K."/>
        </authorList>
    </citation>
    <scope>NUCLEOTIDE SEQUENCE</scope>
</reference>
<dbReference type="GO" id="GO:0003824">
    <property type="term" value="F:catalytic activity"/>
    <property type="evidence" value="ECO:0007669"/>
    <property type="project" value="InterPro"/>
</dbReference>
<evidence type="ECO:0000313" key="3">
    <source>
        <dbReference type="EMBL" id="GJM87897.1"/>
    </source>
</evidence>
<name>A0AAV5BQZ1_ELECO</name>
<dbReference type="SUPFAM" id="SSF75304">
    <property type="entry name" value="Amidase signature (AS) enzymes"/>
    <property type="match status" value="1"/>
</dbReference>
<dbReference type="AlphaFoldDB" id="A0AAV5BQZ1"/>
<keyword evidence="4" id="KW-1185">Reference proteome</keyword>
<dbReference type="InterPro" id="IPR000120">
    <property type="entry name" value="Amidase"/>
</dbReference>
<comment type="caution">
    <text evidence="3">The sequence shown here is derived from an EMBL/GenBank/DDBJ whole genome shotgun (WGS) entry which is preliminary data.</text>
</comment>
<dbReference type="Pfam" id="PF01425">
    <property type="entry name" value="Amidase"/>
    <property type="match status" value="1"/>
</dbReference>
<dbReference type="Proteomes" id="UP001054889">
    <property type="component" value="Unassembled WGS sequence"/>
</dbReference>
<dbReference type="PANTHER" id="PTHR11895:SF67">
    <property type="entry name" value="AMIDASE DOMAIN-CONTAINING PROTEIN"/>
    <property type="match status" value="1"/>
</dbReference>
<dbReference type="InterPro" id="IPR023631">
    <property type="entry name" value="Amidase_dom"/>
</dbReference>
<gene>
    <name evidence="3" type="primary">ga03897</name>
    <name evidence="3" type="ORF">PR202_ga03897</name>
</gene>
<keyword evidence="1" id="KW-1133">Transmembrane helix</keyword>
<sequence>MHQSRQNSNKNMRERERERLSWSLLSTSSLLVQCPLINSSRRNYPLFLSFLAVIAVYKHKSSARSQGTSSPCPLTQSALLPATLIVPSHGSLQLASQGLQAGRRGRPSAPGSDEFYISPNVKAPRVAGLLVKIFVWILEMPIIGTMVLYILKKDNLINKLVSDADIPEPPLFTAAHSWEDIPEQNVSLTKPDLSPAERVQEAVSCLPARLESTLAAGGLNKRWTIRDFHDAYRSGETTPVEVAKRFLAAVKECSGGPGLKNMAFFISYDPDDIMQQAEQSTLRYKQGTPLSAMDGVLVAVKDEIDCLPYPTTGGTRWLGSARRCVADAACVAQLRACGAVLAGKANMHELGAGTSGINPHHGSTRNPYNADKIAGGSSSGSAAVVCAGLCPVALGVDGGGSVRMPAALCGVVGFKPTAGRLSNAGVLPLNWTVGMPGILAGTVEDALIAYSAIVDQSQPSYLRPELNLPLLNSTPSISNVRLAKSAKWFNDSAEDIRSCCDKALQMLNAHYGWQTVEVTIPEIEEMRLAHYVTIGSECTTSLAKYLDTLKRSEIGWDARVALSVYGSFSSRAYLNSQRLRNRQMYFHKEIFKTADVIVSPMTGVTAYTLQDDALQTGELDYINGAALVRYSIAGNFLGLPAITVMVGHDKEGLPIGLQFIGRPWSEATLLHIAFAMQASEICFLINRKRARRATGSRRCSTTSSRKID</sequence>
<feature type="domain" description="Amidase" evidence="2">
    <location>
        <begin position="266"/>
        <end position="670"/>
    </location>
</feature>
<keyword evidence="1" id="KW-0472">Membrane</keyword>
<evidence type="ECO:0000313" key="4">
    <source>
        <dbReference type="Proteomes" id="UP001054889"/>
    </source>
</evidence>
<accession>A0AAV5BQZ1</accession>
<evidence type="ECO:0000259" key="2">
    <source>
        <dbReference type="Pfam" id="PF01425"/>
    </source>
</evidence>
<reference evidence="3" key="1">
    <citation type="journal article" date="2018" name="DNA Res.">
        <title>Multiple hybrid de novo genome assembly of finger millet, an orphan allotetraploid crop.</title>
        <authorList>
            <person name="Hatakeyama M."/>
            <person name="Aluri S."/>
            <person name="Balachadran M.T."/>
            <person name="Sivarajan S.R."/>
            <person name="Patrignani A."/>
            <person name="Gruter S."/>
            <person name="Poveda L."/>
            <person name="Shimizu-Inatsugi R."/>
            <person name="Baeten J."/>
            <person name="Francoijs K.J."/>
            <person name="Nataraja K.N."/>
            <person name="Reddy Y.A.N."/>
            <person name="Phadnis S."/>
            <person name="Ravikumar R.L."/>
            <person name="Schlapbach R."/>
            <person name="Sreeman S.M."/>
            <person name="Shimizu K.K."/>
        </authorList>
    </citation>
    <scope>NUCLEOTIDE SEQUENCE</scope>
</reference>